<gene>
    <name evidence="1" type="ORF">GGQ99_001646</name>
</gene>
<reference evidence="1 2" key="1">
    <citation type="submission" date="2020-08" db="EMBL/GenBank/DDBJ databases">
        <title>Genomic Encyclopedia of Type Strains, Phase IV (KMG-IV): sequencing the most valuable type-strain genomes for metagenomic binning, comparative biology and taxonomic classification.</title>
        <authorList>
            <person name="Goeker M."/>
        </authorList>
    </citation>
    <scope>NUCLEOTIDE SEQUENCE [LARGE SCALE GENOMIC DNA]</scope>
    <source>
        <strain evidence="1 2">DSM 7050</strain>
    </source>
</reference>
<comment type="caution">
    <text evidence="1">The sequence shown here is derived from an EMBL/GenBank/DDBJ whole genome shotgun (WGS) entry which is preliminary data.</text>
</comment>
<sequence length="31" mass="3121">MIADATTARSWLSIDSASAPSVVDDGNLVTG</sequence>
<organism evidence="1 2">
    <name type="scientific">Aminobacter niigataensis</name>
    <dbReference type="NCBI Taxonomy" id="83265"/>
    <lineage>
        <taxon>Bacteria</taxon>
        <taxon>Pseudomonadati</taxon>
        <taxon>Pseudomonadota</taxon>
        <taxon>Alphaproteobacteria</taxon>
        <taxon>Hyphomicrobiales</taxon>
        <taxon>Phyllobacteriaceae</taxon>
        <taxon>Aminobacter</taxon>
    </lineage>
</organism>
<keyword evidence="2" id="KW-1185">Reference proteome</keyword>
<proteinExistence type="predicted"/>
<name>A0ABR6KZI7_9HYPH</name>
<evidence type="ECO:0000313" key="1">
    <source>
        <dbReference type="EMBL" id="MBB4649924.1"/>
    </source>
</evidence>
<dbReference type="EMBL" id="JACHOT010000001">
    <property type="protein sequence ID" value="MBB4649924.1"/>
    <property type="molecule type" value="Genomic_DNA"/>
</dbReference>
<accession>A0ABR6KZI7</accession>
<evidence type="ECO:0000313" key="2">
    <source>
        <dbReference type="Proteomes" id="UP000539538"/>
    </source>
</evidence>
<protein>
    <submittedName>
        <fullName evidence="1">Uncharacterized protein</fullName>
    </submittedName>
</protein>
<dbReference type="Proteomes" id="UP000539538">
    <property type="component" value="Unassembled WGS sequence"/>
</dbReference>